<evidence type="ECO:0000256" key="3">
    <source>
        <dbReference type="ARBA" id="ARBA00022969"/>
    </source>
</evidence>
<evidence type="ECO:0000313" key="5">
    <source>
        <dbReference type="EMBL" id="SDP95745.1"/>
    </source>
</evidence>
<gene>
    <name evidence="4" type="primary">sspH</name>
    <name evidence="5" type="ORF">SAMN05216565_11938</name>
</gene>
<evidence type="ECO:0000256" key="4">
    <source>
        <dbReference type="HAMAP-Rule" id="MF_00667"/>
    </source>
</evidence>
<organism evidence="5 6">
    <name type="scientific">Litchfieldia salsa</name>
    <dbReference type="NCBI Taxonomy" id="930152"/>
    <lineage>
        <taxon>Bacteria</taxon>
        <taxon>Bacillati</taxon>
        <taxon>Bacillota</taxon>
        <taxon>Bacilli</taxon>
        <taxon>Bacillales</taxon>
        <taxon>Bacillaceae</taxon>
        <taxon>Litchfieldia</taxon>
    </lineage>
</organism>
<dbReference type="EMBL" id="FNJU01000019">
    <property type="protein sequence ID" value="SDP95745.1"/>
    <property type="molecule type" value="Genomic_DNA"/>
</dbReference>
<dbReference type="GO" id="GO:0030435">
    <property type="term" value="P:sporulation resulting in formation of a cellular spore"/>
    <property type="evidence" value="ECO:0007669"/>
    <property type="project" value="UniProtKB-KW"/>
</dbReference>
<dbReference type="GO" id="GO:0030436">
    <property type="term" value="P:asexual sporulation"/>
    <property type="evidence" value="ECO:0007669"/>
    <property type="project" value="UniProtKB-UniRule"/>
</dbReference>
<comment type="subcellular location">
    <subcellularLocation>
        <location evidence="1 4">Spore core</location>
    </subcellularLocation>
</comment>
<dbReference type="STRING" id="930152.SAMN05216565_11938"/>
<dbReference type="InterPro" id="IPR012610">
    <property type="entry name" value="SASP_SspH"/>
</dbReference>
<sequence>MDIKRAKQILSSPEDITVHYHGQSVWIDGCDEQGHTCTVHMRGKEDEKSSVAVTELEEL</sequence>
<keyword evidence="6" id="KW-1185">Reference proteome</keyword>
<dbReference type="NCBIfam" id="TIGR02861">
    <property type="entry name" value="SASP_H"/>
    <property type="match status" value="1"/>
</dbReference>
<comment type="induction">
    <text evidence="4">Expressed only in the forespore compartment of sporulating cells.</text>
</comment>
<dbReference type="HAMAP" id="MF_00667">
    <property type="entry name" value="SspH"/>
    <property type="match status" value="1"/>
</dbReference>
<accession>A0A1H0WZ63</accession>
<dbReference type="OrthoDB" id="2721675at2"/>
<dbReference type="Pfam" id="PF08141">
    <property type="entry name" value="SspH"/>
    <property type="match status" value="1"/>
</dbReference>
<dbReference type="AlphaFoldDB" id="A0A1H0WZ63"/>
<comment type="similarity">
    <text evidence="2 4">Belongs to the SspH family.</text>
</comment>
<protein>
    <recommendedName>
        <fullName evidence="4">Small, acid-soluble spore protein H</fullName>
        <shortName evidence="4">SASP H</shortName>
    </recommendedName>
</protein>
<evidence type="ECO:0000256" key="2">
    <source>
        <dbReference type="ARBA" id="ARBA00006573"/>
    </source>
</evidence>
<dbReference type="RefSeq" id="WP_090859447.1">
    <property type="nucleotide sequence ID" value="NZ_FNJU01000019.1"/>
</dbReference>
<keyword evidence="3 4" id="KW-0749">Sporulation</keyword>
<dbReference type="Proteomes" id="UP000199159">
    <property type="component" value="Unassembled WGS sequence"/>
</dbReference>
<dbReference type="GO" id="GO:0042601">
    <property type="term" value="C:endospore-forming forespore"/>
    <property type="evidence" value="ECO:0007669"/>
    <property type="project" value="InterPro"/>
</dbReference>
<reference evidence="6" key="1">
    <citation type="submission" date="2016-10" db="EMBL/GenBank/DDBJ databases">
        <authorList>
            <person name="Varghese N."/>
            <person name="Submissions S."/>
        </authorList>
    </citation>
    <scope>NUCLEOTIDE SEQUENCE [LARGE SCALE GENOMIC DNA]</scope>
    <source>
        <strain evidence="6">IBRC-M10078</strain>
    </source>
</reference>
<proteinExistence type="evidence at transcript level"/>
<evidence type="ECO:0000256" key="1">
    <source>
        <dbReference type="ARBA" id="ARBA00004288"/>
    </source>
</evidence>
<evidence type="ECO:0000313" key="6">
    <source>
        <dbReference type="Proteomes" id="UP000199159"/>
    </source>
</evidence>
<name>A0A1H0WZ63_9BACI</name>